<feature type="non-terminal residue" evidence="1">
    <location>
        <position position="1"/>
    </location>
</feature>
<dbReference type="AlphaFoldDB" id="A0A699K1B3"/>
<dbReference type="PANTHER" id="PTHR33116">
    <property type="entry name" value="REVERSE TRANSCRIPTASE ZINC-BINDING DOMAIN-CONTAINING PROTEIN-RELATED-RELATED"/>
    <property type="match status" value="1"/>
</dbReference>
<evidence type="ECO:0000313" key="1">
    <source>
        <dbReference type="EMBL" id="GFA69182.1"/>
    </source>
</evidence>
<keyword evidence="1" id="KW-0695">RNA-directed DNA polymerase</keyword>
<gene>
    <name evidence="1" type="ORF">Tci_641154</name>
</gene>
<organism evidence="1">
    <name type="scientific">Tanacetum cinerariifolium</name>
    <name type="common">Dalmatian daisy</name>
    <name type="synonym">Chrysanthemum cinerariifolium</name>
    <dbReference type="NCBI Taxonomy" id="118510"/>
    <lineage>
        <taxon>Eukaryota</taxon>
        <taxon>Viridiplantae</taxon>
        <taxon>Streptophyta</taxon>
        <taxon>Embryophyta</taxon>
        <taxon>Tracheophyta</taxon>
        <taxon>Spermatophyta</taxon>
        <taxon>Magnoliopsida</taxon>
        <taxon>eudicotyledons</taxon>
        <taxon>Gunneridae</taxon>
        <taxon>Pentapetalae</taxon>
        <taxon>asterids</taxon>
        <taxon>campanulids</taxon>
        <taxon>Asterales</taxon>
        <taxon>Asteraceae</taxon>
        <taxon>Asteroideae</taxon>
        <taxon>Anthemideae</taxon>
        <taxon>Anthemidinae</taxon>
        <taxon>Tanacetum</taxon>
    </lineage>
</organism>
<protein>
    <submittedName>
        <fullName evidence="1">RNA-directed DNA polymerase, eukaryota</fullName>
    </submittedName>
</protein>
<dbReference type="EMBL" id="BKCJ010469821">
    <property type="protein sequence ID" value="GFA69182.1"/>
    <property type="molecule type" value="Genomic_DNA"/>
</dbReference>
<dbReference type="PANTHER" id="PTHR33116:SF78">
    <property type="entry name" value="OS12G0587133 PROTEIN"/>
    <property type="match status" value="1"/>
</dbReference>
<keyword evidence="1" id="KW-0808">Transferase</keyword>
<keyword evidence="1" id="KW-0548">Nucleotidyltransferase</keyword>
<accession>A0A699K1B3</accession>
<comment type="caution">
    <text evidence="1">The sequence shown here is derived from an EMBL/GenBank/DDBJ whole genome shotgun (WGS) entry which is preliminary data.</text>
</comment>
<dbReference type="GO" id="GO:0003964">
    <property type="term" value="F:RNA-directed DNA polymerase activity"/>
    <property type="evidence" value="ECO:0007669"/>
    <property type="project" value="UniProtKB-KW"/>
</dbReference>
<reference evidence="1" key="1">
    <citation type="journal article" date="2019" name="Sci. Rep.">
        <title>Draft genome of Tanacetum cinerariifolium, the natural source of mosquito coil.</title>
        <authorList>
            <person name="Yamashiro T."/>
            <person name="Shiraishi A."/>
            <person name="Satake H."/>
            <person name="Nakayama K."/>
        </authorList>
    </citation>
    <scope>NUCLEOTIDE SEQUENCE</scope>
</reference>
<proteinExistence type="predicted"/>
<feature type="non-terminal residue" evidence="1">
    <location>
        <position position="121"/>
    </location>
</feature>
<name>A0A699K1B3_TANCI</name>
<sequence>AKTLSIGGRFTLTKSVLSTIPLYYFSLFKVPMGVLKRLESCRSNFFRGVEPGTRKVAWFSWDSVVASKDVKGLGMSIFFAMNCALLFKWTWRFKVQPEAMWVSVIKAIHGSLGSLHRGVKV</sequence>